<reference evidence="2" key="1">
    <citation type="submission" date="2022-12" db="EMBL/GenBank/DDBJ databases">
        <authorList>
            <person name="Petersen C."/>
        </authorList>
    </citation>
    <scope>NUCLEOTIDE SEQUENCE</scope>
    <source>
        <strain evidence="2">IBT 21472</strain>
    </source>
</reference>
<organism evidence="2 3">
    <name type="scientific">Penicillium atrosanguineum</name>
    <dbReference type="NCBI Taxonomy" id="1132637"/>
    <lineage>
        <taxon>Eukaryota</taxon>
        <taxon>Fungi</taxon>
        <taxon>Dikarya</taxon>
        <taxon>Ascomycota</taxon>
        <taxon>Pezizomycotina</taxon>
        <taxon>Eurotiomycetes</taxon>
        <taxon>Eurotiomycetidae</taxon>
        <taxon>Eurotiales</taxon>
        <taxon>Aspergillaceae</taxon>
        <taxon>Penicillium</taxon>
    </lineage>
</organism>
<evidence type="ECO:0000256" key="1">
    <source>
        <dbReference type="SAM" id="MobiDB-lite"/>
    </source>
</evidence>
<dbReference type="EMBL" id="JAPZBO010000007">
    <property type="protein sequence ID" value="KAJ5311522.1"/>
    <property type="molecule type" value="Genomic_DNA"/>
</dbReference>
<dbReference type="OrthoDB" id="4363403at2759"/>
<reference evidence="2" key="2">
    <citation type="journal article" date="2023" name="IMA Fungus">
        <title>Comparative genomic study of the Penicillium genus elucidates a diverse pangenome and 15 lateral gene transfer events.</title>
        <authorList>
            <person name="Petersen C."/>
            <person name="Sorensen T."/>
            <person name="Nielsen M.R."/>
            <person name="Sondergaard T.E."/>
            <person name="Sorensen J.L."/>
            <person name="Fitzpatrick D.A."/>
            <person name="Frisvad J.C."/>
            <person name="Nielsen K.L."/>
        </authorList>
    </citation>
    <scope>NUCLEOTIDE SEQUENCE</scope>
    <source>
        <strain evidence="2">IBT 21472</strain>
    </source>
</reference>
<gene>
    <name evidence="2" type="ORF">N7476_007382</name>
</gene>
<accession>A0A9W9HDV4</accession>
<name>A0A9W9HDV4_9EURO</name>
<evidence type="ECO:0000313" key="3">
    <source>
        <dbReference type="Proteomes" id="UP001147746"/>
    </source>
</evidence>
<sequence length="129" mass="13530">MVTQKASPAATGFMGLSESQNRLMLLATLCESTGHVDYEELATLAGITKASARTMYPKARKKLAAFHAATISAASANSTIGAAPDAPILAKKSAAPRRYKKRMAANETAADEDLPDTQYDADNAEPGEA</sequence>
<proteinExistence type="predicted"/>
<keyword evidence="3" id="KW-1185">Reference proteome</keyword>
<comment type="caution">
    <text evidence="2">The sequence shown here is derived from an EMBL/GenBank/DDBJ whole genome shotgun (WGS) entry which is preliminary data.</text>
</comment>
<dbReference type="AlphaFoldDB" id="A0A9W9HDV4"/>
<evidence type="ECO:0000313" key="2">
    <source>
        <dbReference type="EMBL" id="KAJ5311522.1"/>
    </source>
</evidence>
<protein>
    <submittedName>
        <fullName evidence="2">Histone h1.3</fullName>
    </submittedName>
</protein>
<dbReference type="Proteomes" id="UP001147746">
    <property type="component" value="Unassembled WGS sequence"/>
</dbReference>
<feature type="region of interest" description="Disordered" evidence="1">
    <location>
        <begin position="97"/>
        <end position="129"/>
    </location>
</feature>